<evidence type="ECO:0000259" key="2">
    <source>
        <dbReference type="PROSITE" id="PS50213"/>
    </source>
</evidence>
<dbReference type="SUPFAM" id="SSF82153">
    <property type="entry name" value="FAS1 domain"/>
    <property type="match status" value="2"/>
</dbReference>
<protein>
    <submittedName>
        <fullName evidence="3">Fasciclin domain-containing protein</fullName>
    </submittedName>
</protein>
<organism evidence="3 4">
    <name type="scientific">Shimia haliotis</name>
    <dbReference type="NCBI Taxonomy" id="1280847"/>
    <lineage>
        <taxon>Bacteria</taxon>
        <taxon>Pseudomonadati</taxon>
        <taxon>Pseudomonadota</taxon>
        <taxon>Alphaproteobacteria</taxon>
        <taxon>Rhodobacterales</taxon>
        <taxon>Roseobacteraceae</taxon>
    </lineage>
</organism>
<dbReference type="InterPro" id="IPR050904">
    <property type="entry name" value="Adhesion/Biosynth-related"/>
</dbReference>
<dbReference type="Proteomes" id="UP000198851">
    <property type="component" value="Unassembled WGS sequence"/>
</dbReference>
<dbReference type="PROSITE" id="PS50213">
    <property type="entry name" value="FAS1"/>
    <property type="match status" value="2"/>
</dbReference>
<dbReference type="PANTHER" id="PTHR10900">
    <property type="entry name" value="PERIOSTIN-RELATED"/>
    <property type="match status" value="1"/>
</dbReference>
<feature type="compositionally biased region" description="Acidic residues" evidence="1">
    <location>
        <begin position="347"/>
        <end position="358"/>
    </location>
</feature>
<gene>
    <name evidence="3" type="ORF">SAMN04488036_102246</name>
</gene>
<name>A0A1I4CGA5_9RHOB</name>
<dbReference type="EMBL" id="FOSZ01000002">
    <property type="protein sequence ID" value="SFK79975.1"/>
    <property type="molecule type" value="Genomic_DNA"/>
</dbReference>
<dbReference type="InterPro" id="IPR036378">
    <property type="entry name" value="FAS1_dom_sf"/>
</dbReference>
<feature type="domain" description="FAS1" evidence="2">
    <location>
        <begin position="14"/>
        <end position="170"/>
    </location>
</feature>
<dbReference type="GO" id="GO:0005615">
    <property type="term" value="C:extracellular space"/>
    <property type="evidence" value="ECO:0007669"/>
    <property type="project" value="TreeGrafter"/>
</dbReference>
<dbReference type="Pfam" id="PF02469">
    <property type="entry name" value="Fasciclin"/>
    <property type="match status" value="2"/>
</dbReference>
<dbReference type="GO" id="GO:0007155">
    <property type="term" value="P:cell adhesion"/>
    <property type="evidence" value="ECO:0007669"/>
    <property type="project" value="TreeGrafter"/>
</dbReference>
<dbReference type="InterPro" id="IPR000782">
    <property type="entry name" value="FAS1_domain"/>
</dbReference>
<dbReference type="Gene3D" id="2.30.180.10">
    <property type="entry name" value="FAS1 domain"/>
    <property type="match status" value="2"/>
</dbReference>
<dbReference type="GO" id="GO:0050839">
    <property type="term" value="F:cell adhesion molecule binding"/>
    <property type="evidence" value="ECO:0007669"/>
    <property type="project" value="TreeGrafter"/>
</dbReference>
<feature type="region of interest" description="Disordered" evidence="1">
    <location>
        <begin position="344"/>
        <end position="364"/>
    </location>
</feature>
<evidence type="ECO:0000313" key="3">
    <source>
        <dbReference type="EMBL" id="SFK79975.1"/>
    </source>
</evidence>
<sequence length="388" mass="39790">MSLQTLFPTIAPMIQTGSGTLSTAGDFEVLGLALDAASLSGTVGGLENFTLFAPTDAAFASLAQNLGFDGDPEDASAVFGAIAAALTELAEDDNPIPLLTDILLYHVTPEEGDLSGFNADGQVDTLLDGAVFEVTAGTVVDGDPDFQNADVVAADVDVGAGTVQVVDQVLLPLDTPAESGDPTLLGLLEESGGSFDENPDDFDMLLTALQVTGLDEAVDDPDAELTVFVPPDSAFIAFAQDLGYEGEDEAGAFQTIVDAATVLNPEDPLSVVSDILTYHVSPGEQGSEVVLGSEVLDTLQGGEIGVDGATLVDQDPNATDPTIVQTDLEASNGVAHVIDAILRPDDLPPEDEDGDGDVDVTGADEGGDDDFFAGLGLAAMMLLLIFVV</sequence>
<dbReference type="GO" id="GO:0031012">
    <property type="term" value="C:extracellular matrix"/>
    <property type="evidence" value="ECO:0007669"/>
    <property type="project" value="TreeGrafter"/>
</dbReference>
<feature type="domain" description="FAS1" evidence="2">
    <location>
        <begin position="189"/>
        <end position="342"/>
    </location>
</feature>
<keyword evidence="4" id="KW-1185">Reference proteome</keyword>
<dbReference type="AlphaFoldDB" id="A0A1I4CGA5"/>
<dbReference type="OrthoDB" id="7624131at2"/>
<dbReference type="PANTHER" id="PTHR10900:SF77">
    <property type="entry name" value="FI19380P1"/>
    <property type="match status" value="1"/>
</dbReference>
<evidence type="ECO:0000256" key="1">
    <source>
        <dbReference type="SAM" id="MobiDB-lite"/>
    </source>
</evidence>
<dbReference type="RefSeq" id="WP_093321947.1">
    <property type="nucleotide sequence ID" value="NZ_FOSZ01000002.1"/>
</dbReference>
<dbReference type="STRING" id="1280847.SAMN04488036_102246"/>
<evidence type="ECO:0000313" key="4">
    <source>
        <dbReference type="Proteomes" id="UP000198851"/>
    </source>
</evidence>
<dbReference type="SMART" id="SM00554">
    <property type="entry name" value="FAS1"/>
    <property type="match status" value="2"/>
</dbReference>
<reference evidence="4" key="1">
    <citation type="submission" date="2016-10" db="EMBL/GenBank/DDBJ databases">
        <authorList>
            <person name="Varghese N."/>
            <person name="Submissions S."/>
        </authorList>
    </citation>
    <scope>NUCLEOTIDE SEQUENCE [LARGE SCALE GENOMIC DNA]</scope>
    <source>
        <strain evidence="4">DSM 28453</strain>
    </source>
</reference>
<accession>A0A1I4CGA5</accession>
<dbReference type="GO" id="GO:0030198">
    <property type="term" value="P:extracellular matrix organization"/>
    <property type="evidence" value="ECO:0007669"/>
    <property type="project" value="TreeGrafter"/>
</dbReference>
<proteinExistence type="predicted"/>